<keyword evidence="1" id="KW-0456">Lyase</keyword>
<dbReference type="Proteomes" id="UP001597296">
    <property type="component" value="Unassembled WGS sequence"/>
</dbReference>
<evidence type="ECO:0000313" key="3">
    <source>
        <dbReference type="EMBL" id="MFD2233772.1"/>
    </source>
</evidence>
<keyword evidence="4" id="KW-1185">Reference proteome</keyword>
<gene>
    <name evidence="3" type="ORF">ACFSNB_08140</name>
</gene>
<accession>A0ABW5CBL7</accession>
<proteinExistence type="predicted"/>
<reference evidence="4" key="1">
    <citation type="journal article" date="2019" name="Int. J. Syst. Evol. Microbiol.">
        <title>The Global Catalogue of Microorganisms (GCM) 10K type strain sequencing project: providing services to taxonomists for standard genome sequencing and annotation.</title>
        <authorList>
            <consortium name="The Broad Institute Genomics Platform"/>
            <consortium name="The Broad Institute Genome Sequencing Center for Infectious Disease"/>
            <person name="Wu L."/>
            <person name="Ma J."/>
        </authorList>
    </citation>
    <scope>NUCLEOTIDE SEQUENCE [LARGE SCALE GENOMIC DNA]</scope>
    <source>
        <strain evidence="4">KCTC 15012</strain>
    </source>
</reference>
<dbReference type="InterPro" id="IPR032466">
    <property type="entry name" value="Metal_Hydrolase"/>
</dbReference>
<evidence type="ECO:0000313" key="4">
    <source>
        <dbReference type="Proteomes" id="UP001597296"/>
    </source>
</evidence>
<dbReference type="PANTHER" id="PTHR21240:SF28">
    <property type="entry name" value="ISO-OROTATE DECARBOXYLASE (EUROFUNG)"/>
    <property type="match status" value="1"/>
</dbReference>
<dbReference type="InterPro" id="IPR032465">
    <property type="entry name" value="ACMSD"/>
</dbReference>
<evidence type="ECO:0000259" key="2">
    <source>
        <dbReference type="Pfam" id="PF04909"/>
    </source>
</evidence>
<dbReference type="SUPFAM" id="SSF51556">
    <property type="entry name" value="Metallo-dependent hydrolases"/>
    <property type="match status" value="1"/>
</dbReference>
<dbReference type="Gene3D" id="3.20.20.140">
    <property type="entry name" value="Metal-dependent hydrolases"/>
    <property type="match status" value="1"/>
</dbReference>
<dbReference type="InterPro" id="IPR006680">
    <property type="entry name" value="Amidohydro-rel"/>
</dbReference>
<dbReference type="RefSeq" id="WP_377315659.1">
    <property type="nucleotide sequence ID" value="NZ_JBHUIY010000013.1"/>
</dbReference>
<dbReference type="EMBL" id="JBHUIY010000013">
    <property type="protein sequence ID" value="MFD2233772.1"/>
    <property type="molecule type" value="Genomic_DNA"/>
</dbReference>
<sequence>MNAPAVTDWHAHWIPPEALALLAGRATPPCLIRDGAARRLRLPDGRAPAVKEAQLDLDARRAALDQAGIDRQVLSLAVIAGIFPAALPPDLEQAVAEATNRGFARLARESGGRFGGLALLPTADPDRAARLLAIAVEEQGLEGGMLPADAFADDATADRFRPVLAAAHRLRTQLFVHPGPISGRPWPAGGDDPLAMIRRRAVGFQDSLTAAAITLDYTGLLDPYPEARIRLANLAGTLPLLVERIALTAERMGLPPSRADGRPRHILADTASFGAASLTLAARTLGADRLVFGSDCPALTLDPARAAVAGADLTATERDTLLRGEALA</sequence>
<comment type="caution">
    <text evidence="3">The sequence shown here is derived from an EMBL/GenBank/DDBJ whole genome shotgun (WGS) entry which is preliminary data.</text>
</comment>
<protein>
    <submittedName>
        <fullName evidence="3">Amidohydrolase family protein</fullName>
    </submittedName>
</protein>
<feature type="domain" description="Amidohydrolase-related" evidence="2">
    <location>
        <begin position="8"/>
        <end position="324"/>
    </location>
</feature>
<dbReference type="PANTHER" id="PTHR21240">
    <property type="entry name" value="2-AMINO-3-CARBOXYLMUCONATE-6-SEMIALDEHYDE DECARBOXYLASE"/>
    <property type="match status" value="1"/>
</dbReference>
<organism evidence="3 4">
    <name type="scientific">Phaeospirillum tilakii</name>
    <dbReference type="NCBI Taxonomy" id="741673"/>
    <lineage>
        <taxon>Bacteria</taxon>
        <taxon>Pseudomonadati</taxon>
        <taxon>Pseudomonadota</taxon>
        <taxon>Alphaproteobacteria</taxon>
        <taxon>Rhodospirillales</taxon>
        <taxon>Rhodospirillaceae</taxon>
        <taxon>Phaeospirillum</taxon>
    </lineage>
</organism>
<name>A0ABW5CBL7_9PROT</name>
<evidence type="ECO:0000256" key="1">
    <source>
        <dbReference type="ARBA" id="ARBA00023239"/>
    </source>
</evidence>
<dbReference type="Pfam" id="PF04909">
    <property type="entry name" value="Amidohydro_2"/>
    <property type="match status" value="1"/>
</dbReference>